<evidence type="ECO:0000313" key="1">
    <source>
        <dbReference type="EMBL" id="GMG99455.1"/>
    </source>
</evidence>
<name>A0AAD3P459_NEPGR</name>
<proteinExistence type="predicted"/>
<gene>
    <name evidence="1" type="ORF">Nepgr_001295</name>
</gene>
<sequence>MDISPAAELTAFKAFFGCFKFGNHSEHVVNGDWPTSCIGDYRQEVRKITKKIIEFERVLFGIPSITIHDHTWRVDGEARQREHGRGVCKSTLAFAIYKDAV</sequence>
<comment type="caution">
    <text evidence="1">The sequence shown here is derived from an EMBL/GenBank/DDBJ whole genome shotgun (WGS) entry which is preliminary data.</text>
</comment>
<protein>
    <submittedName>
        <fullName evidence="1">Uncharacterized protein</fullName>
    </submittedName>
</protein>
<keyword evidence="2" id="KW-1185">Reference proteome</keyword>
<evidence type="ECO:0000313" key="2">
    <source>
        <dbReference type="Proteomes" id="UP001279734"/>
    </source>
</evidence>
<reference evidence="1" key="1">
    <citation type="submission" date="2023-05" db="EMBL/GenBank/DDBJ databases">
        <title>Nepenthes gracilis genome sequencing.</title>
        <authorList>
            <person name="Fukushima K."/>
        </authorList>
    </citation>
    <scope>NUCLEOTIDE SEQUENCE</scope>
    <source>
        <strain evidence="1">SING2019-196</strain>
    </source>
</reference>
<dbReference type="Proteomes" id="UP001279734">
    <property type="component" value="Unassembled WGS sequence"/>
</dbReference>
<organism evidence="1 2">
    <name type="scientific">Nepenthes gracilis</name>
    <name type="common">Slender pitcher plant</name>
    <dbReference type="NCBI Taxonomy" id="150966"/>
    <lineage>
        <taxon>Eukaryota</taxon>
        <taxon>Viridiplantae</taxon>
        <taxon>Streptophyta</taxon>
        <taxon>Embryophyta</taxon>
        <taxon>Tracheophyta</taxon>
        <taxon>Spermatophyta</taxon>
        <taxon>Magnoliopsida</taxon>
        <taxon>eudicotyledons</taxon>
        <taxon>Gunneridae</taxon>
        <taxon>Pentapetalae</taxon>
        <taxon>Caryophyllales</taxon>
        <taxon>Nepenthaceae</taxon>
        <taxon>Nepenthes</taxon>
    </lineage>
</organism>
<accession>A0AAD3P459</accession>
<dbReference type="AlphaFoldDB" id="A0AAD3P459"/>
<dbReference type="EMBL" id="BSYO01000001">
    <property type="protein sequence ID" value="GMG99455.1"/>
    <property type="molecule type" value="Genomic_DNA"/>
</dbReference>